<evidence type="ECO:0000259" key="2">
    <source>
        <dbReference type="PROSITE" id="PS50234"/>
    </source>
</evidence>
<dbReference type="InterPro" id="IPR002035">
    <property type="entry name" value="VWF_A"/>
</dbReference>
<dbReference type="Pfam" id="PF06707">
    <property type="entry name" value="DUF1194"/>
    <property type="match status" value="1"/>
</dbReference>
<keyword evidence="4" id="KW-1185">Reference proteome</keyword>
<dbReference type="SUPFAM" id="SSF53300">
    <property type="entry name" value="vWA-like"/>
    <property type="match status" value="1"/>
</dbReference>
<dbReference type="Gene3D" id="3.40.50.410">
    <property type="entry name" value="von Willebrand factor, type A domain"/>
    <property type="match status" value="1"/>
</dbReference>
<evidence type="ECO:0000313" key="3">
    <source>
        <dbReference type="EMBL" id="MBK1697767.1"/>
    </source>
</evidence>
<feature type="compositionally biased region" description="Low complexity" evidence="1">
    <location>
        <begin position="253"/>
        <end position="262"/>
    </location>
</feature>
<sequence length="286" mass="29952">MTVGRGPAARRWRYLRAVACVTAVLVSGLLGGALVKPRPGLAQTALTQTAVELELVLAVDASSSVDQAEFVLQMQGFARAFRDPDVLAALRAVNGVAVMLMQWASTSRQSVVVPWTLLRGEADAHEFAAALASAPRQVRAGGTSIAAALDAGYAALAGNAYLGRRQVIDLSGDGRANMGARPSRARDRIAATGATINGLAILNEEPALDRYYVDYVIGGPRAFLITAVDYESFAQAIKRKLIREITGAQMVQAPGGPAGADAPRTESSRRFAAPAMGPVAPPAHVH</sequence>
<dbReference type="InterPro" id="IPR036465">
    <property type="entry name" value="vWFA_dom_sf"/>
</dbReference>
<dbReference type="Proteomes" id="UP000778970">
    <property type="component" value="Unassembled WGS sequence"/>
</dbReference>
<dbReference type="InterPro" id="IPR010607">
    <property type="entry name" value="DUF1194"/>
</dbReference>
<reference evidence="3" key="1">
    <citation type="submission" date="2017-08" db="EMBL/GenBank/DDBJ databases">
        <authorList>
            <person name="Imhoff J.F."/>
            <person name="Rahn T."/>
            <person name="Kuenzel S."/>
            <person name="Neulinger S.C."/>
        </authorList>
    </citation>
    <scope>NUCLEOTIDE SEQUENCE</scope>
    <source>
        <strain evidence="3">DSM 9154</strain>
    </source>
</reference>
<comment type="caution">
    <text evidence="3">The sequence shown here is derived from an EMBL/GenBank/DDBJ whole genome shotgun (WGS) entry which is preliminary data.</text>
</comment>
<gene>
    <name evidence="3" type="ORF">CKO21_10985</name>
</gene>
<organism evidence="3 4">
    <name type="scientific">Rhodovibrio salinarum</name>
    <dbReference type="NCBI Taxonomy" id="1087"/>
    <lineage>
        <taxon>Bacteria</taxon>
        <taxon>Pseudomonadati</taxon>
        <taxon>Pseudomonadota</taxon>
        <taxon>Alphaproteobacteria</taxon>
        <taxon>Rhodospirillales</taxon>
        <taxon>Rhodovibrionaceae</taxon>
        <taxon>Rhodovibrio</taxon>
    </lineage>
</organism>
<feature type="region of interest" description="Disordered" evidence="1">
    <location>
        <begin position="252"/>
        <end position="286"/>
    </location>
</feature>
<dbReference type="PROSITE" id="PS50234">
    <property type="entry name" value="VWFA"/>
    <property type="match status" value="1"/>
</dbReference>
<reference evidence="3" key="2">
    <citation type="journal article" date="2020" name="Microorganisms">
        <title>Osmotic Adaptation and Compatible Solute Biosynthesis of Phototrophic Bacteria as Revealed from Genome Analyses.</title>
        <authorList>
            <person name="Imhoff J.F."/>
            <person name="Rahn T."/>
            <person name="Kunzel S."/>
            <person name="Keller A."/>
            <person name="Neulinger S.C."/>
        </authorList>
    </citation>
    <scope>NUCLEOTIDE SEQUENCE</scope>
    <source>
        <strain evidence="3">DSM 9154</strain>
    </source>
</reference>
<protein>
    <submittedName>
        <fullName evidence="3">DUF1194 domain-containing protein</fullName>
    </submittedName>
</protein>
<feature type="domain" description="VWFA" evidence="2">
    <location>
        <begin position="54"/>
        <end position="245"/>
    </location>
</feature>
<accession>A0A934V016</accession>
<dbReference type="AlphaFoldDB" id="A0A934V016"/>
<proteinExistence type="predicted"/>
<dbReference type="EMBL" id="NRRE01000026">
    <property type="protein sequence ID" value="MBK1697767.1"/>
    <property type="molecule type" value="Genomic_DNA"/>
</dbReference>
<evidence type="ECO:0000313" key="4">
    <source>
        <dbReference type="Proteomes" id="UP000778970"/>
    </source>
</evidence>
<name>A0A934V016_9PROT</name>
<evidence type="ECO:0000256" key="1">
    <source>
        <dbReference type="SAM" id="MobiDB-lite"/>
    </source>
</evidence>